<evidence type="ECO:0000256" key="2">
    <source>
        <dbReference type="ARBA" id="ARBA00022475"/>
    </source>
</evidence>
<accession>A0A073CYV6</accession>
<dbReference type="PANTHER" id="PTHR30572:SF4">
    <property type="entry name" value="ABC TRANSPORTER PERMEASE YTRF"/>
    <property type="match status" value="1"/>
</dbReference>
<keyword evidence="4 7" id="KW-1133">Transmembrane helix</keyword>
<dbReference type="GO" id="GO:0016787">
    <property type="term" value="F:hydrolase activity"/>
    <property type="evidence" value="ECO:0007669"/>
    <property type="project" value="UniProtKB-KW"/>
</dbReference>
<feature type="transmembrane region" description="Helical" evidence="7">
    <location>
        <begin position="318"/>
        <end position="340"/>
    </location>
</feature>
<feature type="transmembrane region" description="Helical" evidence="7">
    <location>
        <begin position="361"/>
        <end position="382"/>
    </location>
</feature>
<evidence type="ECO:0000256" key="5">
    <source>
        <dbReference type="ARBA" id="ARBA00023136"/>
    </source>
</evidence>
<dbReference type="InterPro" id="IPR050250">
    <property type="entry name" value="Macrolide_Exporter_MacB"/>
</dbReference>
<organism evidence="10 11">
    <name type="scientific">Planktothrix agardhii (strain NIVA-CYA 126/8)</name>
    <dbReference type="NCBI Taxonomy" id="388467"/>
    <lineage>
        <taxon>Bacteria</taxon>
        <taxon>Bacillati</taxon>
        <taxon>Cyanobacteriota</taxon>
        <taxon>Cyanophyceae</taxon>
        <taxon>Oscillatoriophycideae</taxon>
        <taxon>Oscillatoriales</taxon>
        <taxon>Microcoleaceae</taxon>
        <taxon>Planktothrix</taxon>
    </lineage>
</organism>
<keyword evidence="10" id="KW-0378">Hydrolase</keyword>
<proteinExistence type="inferred from homology"/>
<dbReference type="InterPro" id="IPR003838">
    <property type="entry name" value="ABC3_permease_C"/>
</dbReference>
<evidence type="ECO:0000256" key="7">
    <source>
        <dbReference type="SAM" id="Phobius"/>
    </source>
</evidence>
<evidence type="ECO:0000256" key="3">
    <source>
        <dbReference type="ARBA" id="ARBA00022692"/>
    </source>
</evidence>
<reference evidence="10 11" key="1">
    <citation type="journal article" date="2014" name="Appl. Environ. Microbiol.">
        <title>Elucidation of insertion elements encoded on plasmids and in vitro construction of shuttle vectors from the toxic cyanobacterium Planktothrix.</title>
        <authorList>
            <person name="Christiansen G."/>
            <person name="Goesmann A."/>
            <person name="Kurmayer R."/>
        </authorList>
    </citation>
    <scope>NUCLEOTIDE SEQUENCE [LARGE SCALE GENOMIC DNA]</scope>
    <source>
        <strain evidence="10 11">NIVA-CYA 126/8</strain>
    </source>
</reference>
<keyword evidence="2" id="KW-1003">Cell membrane</keyword>
<dbReference type="Pfam" id="PF12704">
    <property type="entry name" value="MacB_PCD"/>
    <property type="match status" value="1"/>
</dbReference>
<evidence type="ECO:0000259" key="8">
    <source>
        <dbReference type="Pfam" id="PF02687"/>
    </source>
</evidence>
<dbReference type="Proteomes" id="UP000027395">
    <property type="component" value="Chromosome"/>
</dbReference>
<evidence type="ECO:0000256" key="1">
    <source>
        <dbReference type="ARBA" id="ARBA00004651"/>
    </source>
</evidence>
<keyword evidence="11" id="KW-1185">Reference proteome</keyword>
<feature type="domain" description="ABC3 transporter permease C-terminal" evidence="8">
    <location>
        <begin position="276"/>
        <end position="389"/>
    </location>
</feature>
<dbReference type="STRING" id="388467.A19Y_4598"/>
<name>A0A073CYV6_PLAA1</name>
<dbReference type="EMBL" id="CM002803">
    <property type="protein sequence ID" value="KEI69230.1"/>
    <property type="molecule type" value="Genomic_DNA"/>
</dbReference>
<comment type="similarity">
    <text evidence="6">Belongs to the ABC-4 integral membrane protein family.</text>
</comment>
<dbReference type="RefSeq" id="WP_042156839.1">
    <property type="nucleotide sequence ID" value="NZ_CM002803.1"/>
</dbReference>
<dbReference type="PANTHER" id="PTHR30572">
    <property type="entry name" value="MEMBRANE COMPONENT OF TRANSPORTER-RELATED"/>
    <property type="match status" value="1"/>
</dbReference>
<gene>
    <name evidence="10" type="primary">macB</name>
    <name evidence="10" type="ORF">A19Y_4598</name>
</gene>
<keyword evidence="5 7" id="KW-0472">Membrane</keyword>
<dbReference type="eggNOG" id="COG0577">
    <property type="taxonomic scope" value="Bacteria"/>
</dbReference>
<sequence>MGLSILSLIRLSCSSLLGNPVRSFLSGIGVFMGVAAVSATLQVENISRAVIKQQLDERDAPQIGIDSPRNPITEQWAELSLEDIIILKKQLKGLKSISGSSWINWSAQAVFQNQKAHPYLQAMTVDFLNTSGRKLIAGRPFNSSDFENYQPVVIIDQFLADKLFKSLNPLGKTIYIDFRPYVVVGIVVTKPLWSGQEPKGFVYVPMAIHSAVTGQKEINSLLLRPSKIENLDSMSEQAKKILEKRFPGYEIEPWKTSEDILERQKTLDSVSKALLVVGAISLIVGGVGIANITIASVIERTPEIGLRRAVGATQLDIMLQFILEAAILSLIGGTIAIITVHGATVVVAKQFSLPYQFNNKTAALALSSAILVGVGAGFFPALRASQLDPVKALRGD</sequence>
<dbReference type="InterPro" id="IPR025857">
    <property type="entry name" value="MacB_PCD"/>
</dbReference>
<evidence type="ECO:0000256" key="4">
    <source>
        <dbReference type="ARBA" id="ARBA00022989"/>
    </source>
</evidence>
<protein>
    <submittedName>
        <fullName evidence="10">MacB</fullName>
        <ecNumber evidence="10">3.6.3.-</ecNumber>
    </submittedName>
</protein>
<dbReference type="Pfam" id="PF02687">
    <property type="entry name" value="FtsX"/>
    <property type="match status" value="1"/>
</dbReference>
<feature type="transmembrane region" description="Helical" evidence="7">
    <location>
        <begin position="273"/>
        <end position="298"/>
    </location>
</feature>
<dbReference type="GO" id="GO:0005886">
    <property type="term" value="C:plasma membrane"/>
    <property type="evidence" value="ECO:0007669"/>
    <property type="project" value="UniProtKB-SubCell"/>
</dbReference>
<evidence type="ECO:0000256" key="6">
    <source>
        <dbReference type="ARBA" id="ARBA00038076"/>
    </source>
</evidence>
<evidence type="ECO:0000313" key="11">
    <source>
        <dbReference type="Proteomes" id="UP000027395"/>
    </source>
</evidence>
<evidence type="ECO:0000313" key="10">
    <source>
        <dbReference type="EMBL" id="KEI69230.1"/>
    </source>
</evidence>
<dbReference type="AlphaFoldDB" id="A0A073CYV6"/>
<feature type="domain" description="MacB-like periplasmic core" evidence="9">
    <location>
        <begin position="23"/>
        <end position="240"/>
    </location>
</feature>
<dbReference type="GO" id="GO:0022857">
    <property type="term" value="F:transmembrane transporter activity"/>
    <property type="evidence" value="ECO:0007669"/>
    <property type="project" value="TreeGrafter"/>
</dbReference>
<dbReference type="PATRIC" id="fig|388467.6.peg.4539"/>
<evidence type="ECO:0000259" key="9">
    <source>
        <dbReference type="Pfam" id="PF12704"/>
    </source>
</evidence>
<keyword evidence="3 7" id="KW-0812">Transmembrane</keyword>
<comment type="subcellular location">
    <subcellularLocation>
        <location evidence="1">Cell membrane</location>
        <topology evidence="1">Multi-pass membrane protein</topology>
    </subcellularLocation>
</comment>
<dbReference type="HOGENOM" id="CLU_000604_8_0_3"/>
<dbReference type="EC" id="3.6.3.-" evidence="10"/>